<feature type="chain" id="PRO_5040199271" description="Secreted protein" evidence="1">
    <location>
        <begin position="26"/>
        <end position="75"/>
    </location>
</feature>
<protein>
    <recommendedName>
        <fullName evidence="4">Secreted protein</fullName>
    </recommendedName>
</protein>
<proteinExistence type="predicted"/>
<comment type="caution">
    <text evidence="2">The sequence shown here is derived from an EMBL/GenBank/DDBJ whole genome shotgun (WGS) entry which is preliminary data.</text>
</comment>
<evidence type="ECO:0000256" key="1">
    <source>
        <dbReference type="SAM" id="SignalP"/>
    </source>
</evidence>
<evidence type="ECO:0008006" key="4">
    <source>
        <dbReference type="Google" id="ProtNLM"/>
    </source>
</evidence>
<feature type="non-terminal residue" evidence="2">
    <location>
        <position position="75"/>
    </location>
</feature>
<dbReference type="Proteomes" id="UP000765509">
    <property type="component" value="Unassembled WGS sequence"/>
</dbReference>
<reference evidence="2" key="1">
    <citation type="submission" date="2021-03" db="EMBL/GenBank/DDBJ databases">
        <title>Draft genome sequence of rust myrtle Austropuccinia psidii MF-1, a brazilian biotype.</title>
        <authorList>
            <person name="Quecine M.C."/>
            <person name="Pachon D.M.R."/>
            <person name="Bonatelli M.L."/>
            <person name="Correr F.H."/>
            <person name="Franceschini L.M."/>
            <person name="Leite T.F."/>
            <person name="Margarido G.R.A."/>
            <person name="Almeida C.A."/>
            <person name="Ferrarezi J.A."/>
            <person name="Labate C.A."/>
        </authorList>
    </citation>
    <scope>NUCLEOTIDE SEQUENCE</scope>
    <source>
        <strain evidence="2">MF-1</strain>
    </source>
</reference>
<accession>A0A9Q3K7I5</accession>
<name>A0A9Q3K7I5_9BASI</name>
<feature type="signal peptide" evidence="1">
    <location>
        <begin position="1"/>
        <end position="25"/>
    </location>
</feature>
<gene>
    <name evidence="2" type="ORF">O181_113970</name>
</gene>
<evidence type="ECO:0000313" key="3">
    <source>
        <dbReference type="Proteomes" id="UP000765509"/>
    </source>
</evidence>
<dbReference type="EMBL" id="AVOT02093785">
    <property type="protein sequence ID" value="MBW0574255.1"/>
    <property type="molecule type" value="Genomic_DNA"/>
</dbReference>
<evidence type="ECO:0000313" key="2">
    <source>
        <dbReference type="EMBL" id="MBW0574255.1"/>
    </source>
</evidence>
<organism evidence="2 3">
    <name type="scientific">Austropuccinia psidii MF-1</name>
    <dbReference type="NCBI Taxonomy" id="1389203"/>
    <lineage>
        <taxon>Eukaryota</taxon>
        <taxon>Fungi</taxon>
        <taxon>Dikarya</taxon>
        <taxon>Basidiomycota</taxon>
        <taxon>Pucciniomycotina</taxon>
        <taxon>Pucciniomycetes</taxon>
        <taxon>Pucciniales</taxon>
        <taxon>Sphaerophragmiaceae</taxon>
        <taxon>Austropuccinia</taxon>
    </lineage>
</organism>
<keyword evidence="1" id="KW-0732">Signal</keyword>
<keyword evidence="3" id="KW-1185">Reference proteome</keyword>
<dbReference type="AlphaFoldDB" id="A0A9Q3K7I5"/>
<sequence length="75" mass="8099">MLPHCPHPHASALLLLNMLTLPLHPQDTPSQHASNTGLILNAAYCPYAPAAPSICDSNATPHLHPHHLPSLCFRI</sequence>